<dbReference type="Gene3D" id="3.30.450.20">
    <property type="entry name" value="PAS domain"/>
    <property type="match status" value="4"/>
</dbReference>
<evidence type="ECO:0000256" key="3">
    <source>
        <dbReference type="ARBA" id="ARBA00022553"/>
    </source>
</evidence>
<dbReference type="SUPFAM" id="SSF55874">
    <property type="entry name" value="ATPase domain of HSP90 chaperone/DNA topoisomerase II/histidine kinase"/>
    <property type="match status" value="1"/>
</dbReference>
<dbReference type="CDD" id="cd00075">
    <property type="entry name" value="HATPase"/>
    <property type="match status" value="1"/>
</dbReference>
<feature type="domain" description="Histidine kinase" evidence="10">
    <location>
        <begin position="514"/>
        <end position="720"/>
    </location>
</feature>
<dbReference type="PANTHER" id="PTHR43065:SF34">
    <property type="entry name" value="SPORULATION KINASE A"/>
    <property type="match status" value="1"/>
</dbReference>
<dbReference type="Proteomes" id="UP000325182">
    <property type="component" value="Unassembled WGS sequence"/>
</dbReference>
<evidence type="ECO:0000259" key="11">
    <source>
        <dbReference type="PROSITE" id="PS50112"/>
    </source>
</evidence>
<evidence type="ECO:0000313" key="12">
    <source>
        <dbReference type="EMBL" id="TYR97618.1"/>
    </source>
</evidence>
<dbReference type="GO" id="GO:0006355">
    <property type="term" value="P:regulation of DNA-templated transcription"/>
    <property type="evidence" value="ECO:0007669"/>
    <property type="project" value="InterPro"/>
</dbReference>
<dbReference type="InterPro" id="IPR000014">
    <property type="entry name" value="PAS"/>
</dbReference>
<keyword evidence="5" id="KW-0547">Nucleotide-binding</keyword>
<accession>A0A5D4M805</accession>
<dbReference type="Gene3D" id="3.30.565.10">
    <property type="entry name" value="Histidine kinase-like ATPase, C-terminal domain"/>
    <property type="match status" value="1"/>
</dbReference>
<dbReference type="InterPro" id="IPR005467">
    <property type="entry name" value="His_kinase_dom"/>
</dbReference>
<dbReference type="InterPro" id="IPR035965">
    <property type="entry name" value="PAS-like_dom_sf"/>
</dbReference>
<evidence type="ECO:0000256" key="1">
    <source>
        <dbReference type="ARBA" id="ARBA00000085"/>
    </source>
</evidence>
<dbReference type="PROSITE" id="PS50112">
    <property type="entry name" value="PAS"/>
    <property type="match status" value="3"/>
</dbReference>
<dbReference type="SUPFAM" id="SSF47384">
    <property type="entry name" value="Homodimeric domain of signal transducing histidine kinase"/>
    <property type="match status" value="1"/>
</dbReference>
<keyword evidence="7" id="KW-0067">ATP-binding</keyword>
<dbReference type="CDD" id="cd00130">
    <property type="entry name" value="PAS"/>
    <property type="match status" value="3"/>
</dbReference>
<keyword evidence="6" id="KW-0418">Kinase</keyword>
<dbReference type="PRINTS" id="PR00344">
    <property type="entry name" value="BCTRLSENSOR"/>
</dbReference>
<evidence type="ECO:0000256" key="8">
    <source>
        <dbReference type="ARBA" id="ARBA00022969"/>
    </source>
</evidence>
<feature type="domain" description="PAS" evidence="11">
    <location>
        <begin position="258"/>
        <end position="333"/>
    </location>
</feature>
<keyword evidence="9" id="KW-0902">Two-component regulatory system</keyword>
<dbReference type="InterPro" id="IPR004358">
    <property type="entry name" value="Sig_transdc_His_kin-like_C"/>
</dbReference>
<dbReference type="EMBL" id="VTEG01000018">
    <property type="protein sequence ID" value="TYR97618.1"/>
    <property type="molecule type" value="Genomic_DNA"/>
</dbReference>
<dbReference type="InterPro" id="IPR003661">
    <property type="entry name" value="HisK_dim/P_dom"/>
</dbReference>
<gene>
    <name evidence="12" type="ORF">FZC84_18220</name>
</gene>
<evidence type="ECO:0000256" key="9">
    <source>
        <dbReference type="ARBA" id="ARBA00023012"/>
    </source>
</evidence>
<dbReference type="RefSeq" id="WP_148954812.1">
    <property type="nucleotide sequence ID" value="NZ_VTEG01000018.1"/>
</dbReference>
<evidence type="ECO:0000256" key="7">
    <source>
        <dbReference type="ARBA" id="ARBA00022840"/>
    </source>
</evidence>
<evidence type="ECO:0000259" key="10">
    <source>
        <dbReference type="PROSITE" id="PS50109"/>
    </source>
</evidence>
<sequence>MTNKPVHKTDEELSSVDKIDFRGILAASPNPIMIVDSDLTVIESNSSALDLLEMDRTSLLHQSFVRFFQAVPSPILLQYENAVREGGEIEDETLMTTAAGTIKHIELKITKIKHSDYAFFFLRDITSEREKQRNDHMNLHMLNNIFQQAAEGIILFDKEGHIKEVNQAFCKQVNLQKRDVLNRGVSSFIPENFHHKVVKIKELLDSGRQARGEMPINHSEGISVVEFTTTPYVNHELHMAILRDITEKRQMEIQLKRSEELFKDLFEEAIDAIVLWDQDGRMLRANRSALKIFECTLSEILTKKIEDFVYPLEMDKFESVTHELKVKGAVRDEVLFLMPNNQLKHLEFTSKLHSVDGYNMTIFRNVSERHQMEKSLRESEERFRKIFEGTLDGMVLTNHSGQVVDANPVALKILSIEKDRLIGSDIKDIFMIKENEDDEYHQYQLKLKEDGHANYIKLIKIDEERHQHLELSSKYNLLSNLNLTVIRDITEEVELQDQLRKSDTLSVVGELAAGIAHEIRNPMTALKGFIQLLESSMGHDHEMYFQVIKSELQRIDSIITEFLILAKPQAVQYQETDLSRIMKDTLELLNAQAVMHNVQFKERYDGSLPAIFAEPNQLKQVFINIVKNAIEVMPKGGTITISISKKDENMVRISISDEGIGIPKEKIKKLGEPFYTTKERGTGLGLMVTFKIVEEHEGIVEVESELGKGTTFHIDFPSKKG</sequence>
<dbReference type="SMART" id="SM00387">
    <property type="entry name" value="HATPase_c"/>
    <property type="match status" value="1"/>
</dbReference>
<dbReference type="Pfam" id="PF00989">
    <property type="entry name" value="PAS"/>
    <property type="match status" value="1"/>
</dbReference>
<dbReference type="Gene3D" id="1.10.287.130">
    <property type="match status" value="1"/>
</dbReference>
<dbReference type="GO" id="GO:0005524">
    <property type="term" value="F:ATP binding"/>
    <property type="evidence" value="ECO:0007669"/>
    <property type="project" value="UniProtKB-KW"/>
</dbReference>
<dbReference type="Pfam" id="PF02518">
    <property type="entry name" value="HATPase_c"/>
    <property type="match status" value="1"/>
</dbReference>
<evidence type="ECO:0000256" key="4">
    <source>
        <dbReference type="ARBA" id="ARBA00022679"/>
    </source>
</evidence>
<evidence type="ECO:0000256" key="2">
    <source>
        <dbReference type="ARBA" id="ARBA00012438"/>
    </source>
</evidence>
<dbReference type="PANTHER" id="PTHR43065">
    <property type="entry name" value="SENSOR HISTIDINE KINASE"/>
    <property type="match status" value="1"/>
</dbReference>
<proteinExistence type="predicted"/>
<keyword evidence="4" id="KW-0808">Transferase</keyword>
<dbReference type="InterPro" id="IPR013767">
    <property type="entry name" value="PAS_fold"/>
</dbReference>
<evidence type="ECO:0000256" key="6">
    <source>
        <dbReference type="ARBA" id="ARBA00022777"/>
    </source>
</evidence>
<dbReference type="FunFam" id="1.10.287.130:FF:000040">
    <property type="entry name" value="PAS domain-containing sensor histidine kinase"/>
    <property type="match status" value="1"/>
</dbReference>
<dbReference type="EC" id="2.7.13.3" evidence="2"/>
<reference evidence="12 13" key="1">
    <citation type="submission" date="2019-08" db="EMBL/GenBank/DDBJ databases">
        <title>Bacillus genomes from the desert of Cuatro Cienegas, Coahuila.</title>
        <authorList>
            <person name="Olmedo-Alvarez G."/>
        </authorList>
    </citation>
    <scope>NUCLEOTIDE SEQUENCE [LARGE SCALE GENOMIC DNA]</scope>
    <source>
        <strain evidence="12 13">CH128b_4D</strain>
    </source>
</reference>
<dbReference type="InterPro" id="IPR003594">
    <property type="entry name" value="HATPase_dom"/>
</dbReference>
<dbReference type="GO" id="GO:0000155">
    <property type="term" value="F:phosphorelay sensor kinase activity"/>
    <property type="evidence" value="ECO:0007669"/>
    <property type="project" value="InterPro"/>
</dbReference>
<dbReference type="Pfam" id="PF13426">
    <property type="entry name" value="PAS_9"/>
    <property type="match status" value="2"/>
</dbReference>
<name>A0A5D4M805_9BACI</name>
<organism evidence="12 13">
    <name type="scientific">Rossellomorea vietnamensis</name>
    <dbReference type="NCBI Taxonomy" id="218284"/>
    <lineage>
        <taxon>Bacteria</taxon>
        <taxon>Bacillati</taxon>
        <taxon>Bacillota</taxon>
        <taxon>Bacilli</taxon>
        <taxon>Bacillales</taxon>
        <taxon>Bacillaceae</taxon>
        <taxon>Rossellomorea</taxon>
    </lineage>
</organism>
<keyword evidence="8" id="KW-0749">Sporulation</keyword>
<dbReference type="InterPro" id="IPR036097">
    <property type="entry name" value="HisK_dim/P_sf"/>
</dbReference>
<dbReference type="CDD" id="cd00082">
    <property type="entry name" value="HisKA"/>
    <property type="match status" value="1"/>
</dbReference>
<evidence type="ECO:0000256" key="5">
    <source>
        <dbReference type="ARBA" id="ARBA00022741"/>
    </source>
</evidence>
<dbReference type="Pfam" id="PF00512">
    <property type="entry name" value="HisKA"/>
    <property type="match status" value="1"/>
</dbReference>
<comment type="catalytic activity">
    <reaction evidence="1">
        <text>ATP + protein L-histidine = ADP + protein N-phospho-L-histidine.</text>
        <dbReference type="EC" id="2.7.13.3"/>
    </reaction>
</comment>
<comment type="caution">
    <text evidence="12">The sequence shown here is derived from an EMBL/GenBank/DDBJ whole genome shotgun (WGS) entry which is preliminary data.</text>
</comment>
<dbReference type="InterPro" id="IPR013656">
    <property type="entry name" value="PAS_4"/>
</dbReference>
<feature type="domain" description="PAS" evidence="11">
    <location>
        <begin position="138"/>
        <end position="207"/>
    </location>
</feature>
<keyword evidence="3" id="KW-0597">Phosphoprotein</keyword>
<protein>
    <recommendedName>
        <fullName evidence="2">histidine kinase</fullName>
        <ecNumber evidence="2">2.7.13.3</ecNumber>
    </recommendedName>
</protein>
<feature type="domain" description="PAS" evidence="11">
    <location>
        <begin position="379"/>
        <end position="439"/>
    </location>
</feature>
<dbReference type="SMART" id="SM00091">
    <property type="entry name" value="PAS"/>
    <property type="match status" value="4"/>
</dbReference>
<dbReference type="NCBIfam" id="TIGR00229">
    <property type="entry name" value="sensory_box"/>
    <property type="match status" value="3"/>
</dbReference>
<dbReference type="SUPFAM" id="SSF55785">
    <property type="entry name" value="PYP-like sensor domain (PAS domain)"/>
    <property type="match status" value="4"/>
</dbReference>
<dbReference type="Pfam" id="PF08448">
    <property type="entry name" value="PAS_4"/>
    <property type="match status" value="1"/>
</dbReference>
<dbReference type="PROSITE" id="PS50109">
    <property type="entry name" value="HIS_KIN"/>
    <property type="match status" value="1"/>
</dbReference>
<dbReference type="SMART" id="SM00388">
    <property type="entry name" value="HisKA"/>
    <property type="match status" value="1"/>
</dbReference>
<dbReference type="InterPro" id="IPR036890">
    <property type="entry name" value="HATPase_C_sf"/>
</dbReference>
<dbReference type="GO" id="GO:0030435">
    <property type="term" value="P:sporulation resulting in formation of a cellular spore"/>
    <property type="evidence" value="ECO:0007669"/>
    <property type="project" value="UniProtKB-KW"/>
</dbReference>
<evidence type="ECO:0000313" key="13">
    <source>
        <dbReference type="Proteomes" id="UP000325182"/>
    </source>
</evidence>
<dbReference type="AlphaFoldDB" id="A0A5D4M805"/>